<feature type="compositionally biased region" description="Basic residues" evidence="1">
    <location>
        <begin position="100"/>
        <end position="110"/>
    </location>
</feature>
<dbReference type="AlphaFoldDB" id="A0A7C8IXW8"/>
<dbReference type="OrthoDB" id="4749181at2759"/>
<evidence type="ECO:0000256" key="1">
    <source>
        <dbReference type="SAM" id="MobiDB-lite"/>
    </source>
</evidence>
<proteinExistence type="predicted"/>
<evidence type="ECO:0000313" key="3">
    <source>
        <dbReference type="Proteomes" id="UP000481858"/>
    </source>
</evidence>
<evidence type="ECO:0000313" key="2">
    <source>
        <dbReference type="EMBL" id="KAF2970444.1"/>
    </source>
</evidence>
<dbReference type="EMBL" id="WUBL01000023">
    <property type="protein sequence ID" value="KAF2970444.1"/>
    <property type="molecule type" value="Genomic_DNA"/>
</dbReference>
<comment type="caution">
    <text evidence="2">The sequence shown here is derived from an EMBL/GenBank/DDBJ whole genome shotgun (WGS) entry which is preliminary data.</text>
</comment>
<protein>
    <submittedName>
        <fullName evidence="2">Uncharacterized protein</fullName>
    </submittedName>
</protein>
<accession>A0A7C8IXW8</accession>
<feature type="region of interest" description="Disordered" evidence="1">
    <location>
        <begin position="44"/>
        <end position="67"/>
    </location>
</feature>
<reference evidence="2 3" key="1">
    <citation type="submission" date="2019-12" db="EMBL/GenBank/DDBJ databases">
        <title>Draft genome sequence of the ascomycete Xylaria multiplex DSM 110363.</title>
        <authorList>
            <person name="Buettner E."/>
            <person name="Kellner H."/>
        </authorList>
    </citation>
    <scope>NUCLEOTIDE SEQUENCE [LARGE SCALE GENOMIC DNA]</scope>
    <source>
        <strain evidence="2 3">DSM 110363</strain>
    </source>
</reference>
<name>A0A7C8IXW8_9PEZI</name>
<keyword evidence="3" id="KW-1185">Reference proteome</keyword>
<sequence>MILGAHNPRDPGQEELLNTPKLTQHVQDGHIPEPKRWEALEITTQKQDQTIMKAPDNEEGQERKGRSTKRCVRFAKDLLHCKRLDTKEEGVVARGRLRVRHPTPCPKRKPSQTPAPRGKGVPTNMEHVDNDVAESWDDYAVDSDGDGDDDNYNDDVIMERHPLGDYPRIDESSFLRREIVTPARAGSSLLTKGLWRYAAILEVDSGLAVEIQEAVRCQGSLSRLQEKKLQRLSKIAARTSFQPHMKEGVPTWKFELSENGLAAGTIISHPIVPVYVMAENVKKDAVKRQHQREEEPKP</sequence>
<feature type="region of interest" description="Disordered" evidence="1">
    <location>
        <begin position="100"/>
        <end position="124"/>
    </location>
</feature>
<organism evidence="2 3">
    <name type="scientific">Xylaria multiplex</name>
    <dbReference type="NCBI Taxonomy" id="323545"/>
    <lineage>
        <taxon>Eukaryota</taxon>
        <taxon>Fungi</taxon>
        <taxon>Dikarya</taxon>
        <taxon>Ascomycota</taxon>
        <taxon>Pezizomycotina</taxon>
        <taxon>Sordariomycetes</taxon>
        <taxon>Xylariomycetidae</taxon>
        <taxon>Xylariales</taxon>
        <taxon>Xylariaceae</taxon>
        <taxon>Xylaria</taxon>
    </lineage>
</organism>
<dbReference type="Proteomes" id="UP000481858">
    <property type="component" value="Unassembled WGS sequence"/>
</dbReference>
<gene>
    <name evidence="2" type="ORF">GQX73_g3120</name>
</gene>
<dbReference type="InParanoid" id="A0A7C8IXW8"/>